<sequence>MTDRQQSTGTKTKRKISSPWKTSMGFAWLRVKSISSIGKVKSTWLLIPETCSHEFWSVGRINENPRVFLLLKDVCLRCVVTGLGFQREKGKGGRLQCPFIVHCDIRAVTLLPISCNACGELWSDHNGVYSSR</sequence>
<name>A0ABV0TE91_9TELE</name>
<proteinExistence type="predicted"/>
<evidence type="ECO:0000313" key="2">
    <source>
        <dbReference type="Proteomes" id="UP001482620"/>
    </source>
</evidence>
<protein>
    <submittedName>
        <fullName evidence="1">Uncharacterized protein</fullName>
    </submittedName>
</protein>
<dbReference type="Proteomes" id="UP001482620">
    <property type="component" value="Unassembled WGS sequence"/>
</dbReference>
<comment type="caution">
    <text evidence="1">The sequence shown here is derived from an EMBL/GenBank/DDBJ whole genome shotgun (WGS) entry which is preliminary data.</text>
</comment>
<gene>
    <name evidence="1" type="ORF">ILYODFUR_026527</name>
</gene>
<evidence type="ECO:0000313" key="1">
    <source>
        <dbReference type="EMBL" id="MEQ2230173.1"/>
    </source>
</evidence>
<reference evidence="1 2" key="1">
    <citation type="submission" date="2021-06" db="EMBL/GenBank/DDBJ databases">
        <authorList>
            <person name="Palmer J.M."/>
        </authorList>
    </citation>
    <scope>NUCLEOTIDE SEQUENCE [LARGE SCALE GENOMIC DNA]</scope>
    <source>
        <strain evidence="2">if_2019</strain>
        <tissue evidence="1">Muscle</tissue>
    </source>
</reference>
<accession>A0ABV0TE91</accession>
<organism evidence="1 2">
    <name type="scientific">Ilyodon furcidens</name>
    <name type="common">goldbreast splitfin</name>
    <dbReference type="NCBI Taxonomy" id="33524"/>
    <lineage>
        <taxon>Eukaryota</taxon>
        <taxon>Metazoa</taxon>
        <taxon>Chordata</taxon>
        <taxon>Craniata</taxon>
        <taxon>Vertebrata</taxon>
        <taxon>Euteleostomi</taxon>
        <taxon>Actinopterygii</taxon>
        <taxon>Neopterygii</taxon>
        <taxon>Teleostei</taxon>
        <taxon>Neoteleostei</taxon>
        <taxon>Acanthomorphata</taxon>
        <taxon>Ovalentaria</taxon>
        <taxon>Atherinomorphae</taxon>
        <taxon>Cyprinodontiformes</taxon>
        <taxon>Goodeidae</taxon>
        <taxon>Ilyodon</taxon>
    </lineage>
</organism>
<dbReference type="EMBL" id="JAHRIQ010026538">
    <property type="protein sequence ID" value="MEQ2230173.1"/>
    <property type="molecule type" value="Genomic_DNA"/>
</dbReference>
<keyword evidence="2" id="KW-1185">Reference proteome</keyword>